<accession>A0A4D9EFU0</accession>
<proteinExistence type="predicted"/>
<gene>
    <name evidence="1" type="ORF">DR999_PMT07329</name>
</gene>
<protein>
    <submittedName>
        <fullName evidence="1">Uncharacterized protein</fullName>
    </submittedName>
</protein>
<evidence type="ECO:0000313" key="2">
    <source>
        <dbReference type="Proteomes" id="UP000297703"/>
    </source>
</evidence>
<reference evidence="1 2" key="2">
    <citation type="submission" date="2019-04" db="EMBL/GenBank/DDBJ databases">
        <title>The genome sequence of big-headed turtle.</title>
        <authorList>
            <person name="Gong S."/>
        </authorList>
    </citation>
    <scope>NUCLEOTIDE SEQUENCE [LARGE SCALE GENOMIC DNA]</scope>
    <source>
        <strain evidence="1">DO16091913</strain>
        <tissue evidence="1">Muscle</tissue>
    </source>
</reference>
<sequence>MKFTLPTKSNKLGLQTGEMHKAEGKIEPGDRDLVSNVGLGHKCNECGVLSLVTSTELGTLHRCSRGPRLRGTRALCIRTGGTGRAAWRLGTVTGQVWQARCEVRWQSCVGMLLRH</sequence>
<evidence type="ECO:0000313" key="1">
    <source>
        <dbReference type="EMBL" id="TFK09529.1"/>
    </source>
</evidence>
<comment type="caution">
    <text evidence="1">The sequence shown here is derived from an EMBL/GenBank/DDBJ whole genome shotgun (WGS) entry which is preliminary data.</text>
</comment>
<reference evidence="1 2" key="1">
    <citation type="submission" date="2019-04" db="EMBL/GenBank/DDBJ databases">
        <title>Draft genome of the big-headed turtle Platysternon megacephalum.</title>
        <authorList>
            <person name="Gong S."/>
        </authorList>
    </citation>
    <scope>NUCLEOTIDE SEQUENCE [LARGE SCALE GENOMIC DNA]</scope>
    <source>
        <strain evidence="1">DO16091913</strain>
        <tissue evidence="1">Muscle</tissue>
    </source>
</reference>
<dbReference type="AlphaFoldDB" id="A0A4D9EFU0"/>
<organism evidence="1 2">
    <name type="scientific">Platysternon megacephalum</name>
    <name type="common">big-headed turtle</name>
    <dbReference type="NCBI Taxonomy" id="55544"/>
    <lineage>
        <taxon>Eukaryota</taxon>
        <taxon>Metazoa</taxon>
        <taxon>Chordata</taxon>
        <taxon>Craniata</taxon>
        <taxon>Vertebrata</taxon>
        <taxon>Euteleostomi</taxon>
        <taxon>Archelosauria</taxon>
        <taxon>Testudinata</taxon>
        <taxon>Testudines</taxon>
        <taxon>Cryptodira</taxon>
        <taxon>Durocryptodira</taxon>
        <taxon>Testudinoidea</taxon>
        <taxon>Platysternidae</taxon>
        <taxon>Platysternon</taxon>
    </lineage>
</organism>
<dbReference type="Proteomes" id="UP000297703">
    <property type="component" value="Unassembled WGS sequence"/>
</dbReference>
<keyword evidence="2" id="KW-1185">Reference proteome</keyword>
<dbReference type="EMBL" id="QXTE01000051">
    <property type="protein sequence ID" value="TFK09529.1"/>
    <property type="molecule type" value="Genomic_DNA"/>
</dbReference>
<name>A0A4D9EFU0_9SAUR</name>